<evidence type="ECO:0000313" key="10">
    <source>
        <dbReference type="EMBL" id="PRX42377.1"/>
    </source>
</evidence>
<keyword evidence="7" id="KW-1278">Translocase</keyword>
<dbReference type="SMART" id="SM00382">
    <property type="entry name" value="AAA"/>
    <property type="match status" value="1"/>
</dbReference>
<proteinExistence type="inferred from homology"/>
<keyword evidence="5" id="KW-0547">Nucleotide-binding</keyword>
<dbReference type="OrthoDB" id="9784332at2"/>
<keyword evidence="6 10" id="KW-0067">ATP-binding</keyword>
<evidence type="ECO:0000256" key="6">
    <source>
        <dbReference type="ARBA" id="ARBA00022840"/>
    </source>
</evidence>
<dbReference type="GO" id="GO:0043190">
    <property type="term" value="C:ATP-binding cassette (ABC) transporter complex"/>
    <property type="evidence" value="ECO:0007669"/>
    <property type="project" value="TreeGrafter"/>
</dbReference>
<gene>
    <name evidence="10" type="ORF">CLV97_102166</name>
</gene>
<dbReference type="FunFam" id="3.40.50.300:FF:000224">
    <property type="entry name" value="Energy-coupling factor transporter ATP-binding protein EcfA"/>
    <property type="match status" value="1"/>
</dbReference>
<feature type="domain" description="ABC transporter" evidence="9">
    <location>
        <begin position="5"/>
        <end position="242"/>
    </location>
</feature>
<dbReference type="InterPro" id="IPR030947">
    <property type="entry name" value="EcfA_1"/>
</dbReference>
<dbReference type="EMBL" id="PVNE01000002">
    <property type="protein sequence ID" value="PRX42377.1"/>
    <property type="molecule type" value="Genomic_DNA"/>
</dbReference>
<comment type="similarity">
    <text evidence="2">Belongs to the ABC transporter superfamily.</text>
</comment>
<dbReference type="NCBIfam" id="NF010167">
    <property type="entry name" value="PRK13648.1"/>
    <property type="match status" value="1"/>
</dbReference>
<dbReference type="GO" id="GO:0015087">
    <property type="term" value="F:cobalt ion transmembrane transporter activity"/>
    <property type="evidence" value="ECO:0007669"/>
    <property type="project" value="UniProtKB-ARBA"/>
</dbReference>
<dbReference type="InterPro" id="IPR003593">
    <property type="entry name" value="AAA+_ATPase"/>
</dbReference>
<evidence type="ECO:0000256" key="2">
    <source>
        <dbReference type="ARBA" id="ARBA00005417"/>
    </source>
</evidence>
<dbReference type="Gene3D" id="3.40.50.300">
    <property type="entry name" value="P-loop containing nucleotide triphosphate hydrolases"/>
    <property type="match status" value="1"/>
</dbReference>
<dbReference type="GO" id="GO:0016887">
    <property type="term" value="F:ATP hydrolysis activity"/>
    <property type="evidence" value="ECO:0007669"/>
    <property type="project" value="InterPro"/>
</dbReference>
<evidence type="ECO:0000259" key="9">
    <source>
        <dbReference type="PROSITE" id="PS50893"/>
    </source>
</evidence>
<evidence type="ECO:0000256" key="8">
    <source>
        <dbReference type="ARBA" id="ARBA00023136"/>
    </source>
</evidence>
<dbReference type="InterPro" id="IPR050095">
    <property type="entry name" value="ECF_ABC_transporter_ATP-bd"/>
</dbReference>
<dbReference type="CDD" id="cd03225">
    <property type="entry name" value="ABC_cobalt_CbiO_domain1"/>
    <property type="match status" value="1"/>
</dbReference>
<dbReference type="InterPro" id="IPR003439">
    <property type="entry name" value="ABC_transporter-like_ATP-bd"/>
</dbReference>
<dbReference type="InterPro" id="IPR017871">
    <property type="entry name" value="ABC_transporter-like_CS"/>
</dbReference>
<comment type="subcellular location">
    <subcellularLocation>
        <location evidence="1">Cell membrane</location>
        <topology evidence="1">Peripheral membrane protein</topology>
    </subcellularLocation>
</comment>
<dbReference type="PANTHER" id="PTHR43553">
    <property type="entry name" value="HEAVY METAL TRANSPORTER"/>
    <property type="match status" value="1"/>
</dbReference>
<organism evidence="10 11">
    <name type="scientific">Planifilum fimeticola</name>
    <dbReference type="NCBI Taxonomy" id="201975"/>
    <lineage>
        <taxon>Bacteria</taxon>
        <taxon>Bacillati</taxon>
        <taxon>Bacillota</taxon>
        <taxon>Bacilli</taxon>
        <taxon>Bacillales</taxon>
        <taxon>Thermoactinomycetaceae</taxon>
        <taxon>Planifilum</taxon>
    </lineage>
</organism>
<keyword evidence="3" id="KW-0813">Transport</keyword>
<evidence type="ECO:0000256" key="1">
    <source>
        <dbReference type="ARBA" id="ARBA00004202"/>
    </source>
</evidence>
<evidence type="ECO:0000256" key="3">
    <source>
        <dbReference type="ARBA" id="ARBA00022448"/>
    </source>
</evidence>
<sequence length="285" mass="31780">MEPLIRMEGVSFDYELSDGEAVHVLRDVSLEVYPGEYVAIIGHNGSGKSTLAKHFNGILKPKEGNVYVAGFNTRDARHTREIRQRVGMVFQHPDNQIVATIVEDDVAFGLENIGVPPREMRSRIDFALKAVGMYEYRNRPPHHLSGGQKQRVAIAGVLAMKPRCLVLDEATSMLDAHGRGEILQVVRRLHREGMTVIAVTHHMSEAAEADRVLVMEAGRIAMEGSPREIFQQREILRGLQLDIPVAGRLAERVHAQVPEFRPDLIHQREIIDEVVRISGKKGAAG</sequence>
<evidence type="ECO:0000256" key="4">
    <source>
        <dbReference type="ARBA" id="ARBA00022475"/>
    </source>
</evidence>
<dbReference type="PANTHER" id="PTHR43553:SF24">
    <property type="entry name" value="ENERGY-COUPLING FACTOR TRANSPORTER ATP-BINDING PROTEIN ECFA1"/>
    <property type="match status" value="1"/>
</dbReference>
<dbReference type="InterPro" id="IPR027417">
    <property type="entry name" value="P-loop_NTPase"/>
</dbReference>
<reference evidence="10 11" key="1">
    <citation type="submission" date="2018-03" db="EMBL/GenBank/DDBJ databases">
        <title>Genomic Encyclopedia of Archaeal and Bacterial Type Strains, Phase II (KMG-II): from individual species to whole genera.</title>
        <authorList>
            <person name="Goeker M."/>
        </authorList>
    </citation>
    <scope>NUCLEOTIDE SEQUENCE [LARGE SCALE GENOMIC DNA]</scope>
    <source>
        <strain evidence="10 11">DSM 44946</strain>
    </source>
</reference>
<evidence type="ECO:0000256" key="5">
    <source>
        <dbReference type="ARBA" id="ARBA00022741"/>
    </source>
</evidence>
<name>A0A2T0LIV9_9BACL</name>
<dbReference type="Proteomes" id="UP000237797">
    <property type="component" value="Unassembled WGS sequence"/>
</dbReference>
<dbReference type="InterPro" id="IPR015856">
    <property type="entry name" value="ABC_transpr_CbiO/EcfA_su"/>
</dbReference>
<comment type="caution">
    <text evidence="10">The sequence shown here is derived from an EMBL/GenBank/DDBJ whole genome shotgun (WGS) entry which is preliminary data.</text>
</comment>
<dbReference type="PROSITE" id="PS00211">
    <property type="entry name" value="ABC_TRANSPORTER_1"/>
    <property type="match status" value="1"/>
</dbReference>
<dbReference type="RefSeq" id="WP_106343892.1">
    <property type="nucleotide sequence ID" value="NZ_PVNE01000002.1"/>
</dbReference>
<dbReference type="AlphaFoldDB" id="A0A2T0LIV9"/>
<keyword evidence="11" id="KW-1185">Reference proteome</keyword>
<dbReference type="GO" id="GO:0005524">
    <property type="term" value="F:ATP binding"/>
    <property type="evidence" value="ECO:0007669"/>
    <property type="project" value="UniProtKB-KW"/>
</dbReference>
<evidence type="ECO:0000256" key="7">
    <source>
        <dbReference type="ARBA" id="ARBA00022967"/>
    </source>
</evidence>
<dbReference type="Pfam" id="PF00005">
    <property type="entry name" value="ABC_tran"/>
    <property type="match status" value="1"/>
</dbReference>
<dbReference type="GO" id="GO:0042626">
    <property type="term" value="F:ATPase-coupled transmembrane transporter activity"/>
    <property type="evidence" value="ECO:0007669"/>
    <property type="project" value="TreeGrafter"/>
</dbReference>
<protein>
    <submittedName>
        <fullName evidence="10">Energy-coupling factor transport system ATP-binding protein</fullName>
    </submittedName>
</protein>
<dbReference type="SUPFAM" id="SSF52540">
    <property type="entry name" value="P-loop containing nucleoside triphosphate hydrolases"/>
    <property type="match status" value="1"/>
</dbReference>
<dbReference type="PROSITE" id="PS50893">
    <property type="entry name" value="ABC_TRANSPORTER_2"/>
    <property type="match status" value="1"/>
</dbReference>
<accession>A0A2T0LIV9</accession>
<keyword evidence="4" id="KW-1003">Cell membrane</keyword>
<evidence type="ECO:0000313" key="11">
    <source>
        <dbReference type="Proteomes" id="UP000237797"/>
    </source>
</evidence>
<keyword evidence="8" id="KW-0472">Membrane</keyword>
<dbReference type="NCBIfam" id="TIGR04520">
    <property type="entry name" value="ECF_ATPase_1"/>
    <property type="match status" value="1"/>
</dbReference>